<dbReference type="OrthoDB" id="9776005at2"/>
<dbReference type="InterPro" id="IPR036634">
    <property type="entry name" value="PRD_sf"/>
</dbReference>
<accession>A0A3S8RQH6</accession>
<organism evidence="9 10">
    <name type="scientific">Paenibacillus lentus</name>
    <dbReference type="NCBI Taxonomy" id="1338368"/>
    <lineage>
        <taxon>Bacteria</taxon>
        <taxon>Bacillati</taxon>
        <taxon>Bacillota</taxon>
        <taxon>Bacilli</taxon>
        <taxon>Bacillales</taxon>
        <taxon>Paenibacillaceae</taxon>
        <taxon>Paenibacillus</taxon>
    </lineage>
</organism>
<keyword evidence="5" id="KW-0804">Transcription</keyword>
<dbReference type="Pfam" id="PF00874">
    <property type="entry name" value="PRD"/>
    <property type="match status" value="2"/>
</dbReference>
<feature type="domain" description="PTS EIIB type-2" evidence="7">
    <location>
        <begin position="419"/>
        <end position="509"/>
    </location>
</feature>
<dbReference type="AlphaFoldDB" id="A0A3S8RQH6"/>
<dbReference type="PROSITE" id="PS51094">
    <property type="entry name" value="PTS_EIIA_TYPE_2"/>
    <property type="match status" value="1"/>
</dbReference>
<dbReference type="InterPro" id="IPR013011">
    <property type="entry name" value="PTS_EIIB_2"/>
</dbReference>
<evidence type="ECO:0000256" key="3">
    <source>
        <dbReference type="ARBA" id="ARBA00023015"/>
    </source>
</evidence>
<dbReference type="GO" id="GO:0006355">
    <property type="term" value="P:regulation of DNA-templated transcription"/>
    <property type="evidence" value="ECO:0007669"/>
    <property type="project" value="InterPro"/>
</dbReference>
<evidence type="ECO:0000259" key="6">
    <source>
        <dbReference type="PROSITE" id="PS51094"/>
    </source>
</evidence>
<name>A0A3S8RQH6_9BACL</name>
<dbReference type="Pfam" id="PF00359">
    <property type="entry name" value="PTS_EIIA_2"/>
    <property type="match status" value="1"/>
</dbReference>
<dbReference type="CDD" id="cd05568">
    <property type="entry name" value="PTS_IIB_bgl_like"/>
    <property type="match status" value="1"/>
</dbReference>
<dbReference type="InterPro" id="IPR050661">
    <property type="entry name" value="BglG_antiterminators"/>
</dbReference>
<evidence type="ECO:0000256" key="5">
    <source>
        <dbReference type="ARBA" id="ARBA00023163"/>
    </source>
</evidence>
<reference evidence="9 10" key="1">
    <citation type="submission" date="2018-11" db="EMBL/GenBank/DDBJ databases">
        <title>Genome sequencing of Paenibacillus lentus DSM25539(T).</title>
        <authorList>
            <person name="Kook J.-K."/>
            <person name="Park S.-N."/>
            <person name="Lim Y.K."/>
        </authorList>
    </citation>
    <scope>NUCLEOTIDE SEQUENCE [LARGE SCALE GENOMIC DNA]</scope>
    <source>
        <strain evidence="9 10">DSM 25539</strain>
    </source>
</reference>
<dbReference type="PANTHER" id="PTHR30185:SF18">
    <property type="entry name" value="TRANSCRIPTIONAL REGULATOR MTLR"/>
    <property type="match status" value="1"/>
</dbReference>
<sequence>MNNSGDIMISSRQQRMVKQLMESDQYIPLQQLADEYGISLRTVRADLLQLEDWLRERGVVLERDRLAGVRLRLDVGQSEQLAVQIGKRPHYMDAEQRISLLQKQLLQETKLSVKAIIEELGISKNTLLQDLNEIKQRLMSWELTLVRDRGQLYIEGREKRKRRAYLSLLRSEITDDKLHDKLLRYILDQRGDSYSPMTPWKDWFETEDAAMLFDTIQRLEEKMGVQFTDAGYSTLILHLLMAMERLKGTHAIEMDQESLSELQGHEVYELVVAEVVPQIEQHFGVKLPASEIGYITQHILGAQKQSLPVEELIIADLAKQIILRTEQELGRPLQMIDQIVQGLVIHLKPAIYRAKFGLQSKNPLMEQLEAQYGSLLNLLERIVNEVMEPWSVVFDRDEVGYIMFHIGSGLIPPKAPVRKRVAVVCGSGLGTSAMLKRRVAAIFPQVDIVGTYSYKEAAEITLQTADAVLSTMEISHALQVPWIKVSPLLDQQDQKQIASFLGVSPSGESAAAAAAVQVVNDIFQVVERNAHIHNRNRLLEELLHLFQGGGRPGGQPQEHDYGLTAMLPPDSIKLGAEAMLWEEAVREGNRLLMDRGVSDARYADKLIEIIQSNKHPFIIRAGVAFPHVYMPECVKRTGFSVMTFREELAFGPSGQLIWLMVTLAAVDKEQHVAALGTLLDALNDEAFMAELRQAQDARTIWQRLREKEGL</sequence>
<dbReference type="GO" id="GO:0008982">
    <property type="term" value="F:protein-N(PI)-phosphohistidine-sugar phosphotransferase activity"/>
    <property type="evidence" value="ECO:0007669"/>
    <property type="project" value="InterPro"/>
</dbReference>
<keyword evidence="3" id="KW-0805">Transcription regulation</keyword>
<keyword evidence="2" id="KW-0677">Repeat</keyword>
<dbReference type="Gene3D" id="3.40.50.2300">
    <property type="match status" value="1"/>
</dbReference>
<dbReference type="InterPro" id="IPR036388">
    <property type="entry name" value="WH-like_DNA-bd_sf"/>
</dbReference>
<dbReference type="InterPro" id="IPR036390">
    <property type="entry name" value="WH_DNA-bd_sf"/>
</dbReference>
<dbReference type="KEGG" id="plen:EIM92_02485"/>
<dbReference type="SUPFAM" id="SSF46785">
    <property type="entry name" value="Winged helix' DNA-binding domain"/>
    <property type="match status" value="1"/>
</dbReference>
<dbReference type="InterPro" id="IPR016152">
    <property type="entry name" value="PTrfase/Anion_transptr"/>
</dbReference>
<dbReference type="InterPro" id="IPR007737">
    <property type="entry name" value="Mga_HTH"/>
</dbReference>
<evidence type="ECO:0000313" key="9">
    <source>
        <dbReference type="EMBL" id="AZK45206.1"/>
    </source>
</evidence>
<evidence type="ECO:0000256" key="1">
    <source>
        <dbReference type="ARBA" id="ARBA00022679"/>
    </source>
</evidence>
<dbReference type="InterPro" id="IPR003501">
    <property type="entry name" value="PTS_EIIB_2/3"/>
</dbReference>
<evidence type="ECO:0000259" key="8">
    <source>
        <dbReference type="PROSITE" id="PS51372"/>
    </source>
</evidence>
<dbReference type="Pfam" id="PF08279">
    <property type="entry name" value="HTH_11"/>
    <property type="match status" value="1"/>
</dbReference>
<evidence type="ECO:0000256" key="4">
    <source>
        <dbReference type="ARBA" id="ARBA00023159"/>
    </source>
</evidence>
<dbReference type="PROSITE" id="PS51372">
    <property type="entry name" value="PRD_2"/>
    <property type="match status" value="2"/>
</dbReference>
<feature type="domain" description="PRD" evidence="8">
    <location>
        <begin position="309"/>
        <end position="416"/>
    </location>
</feature>
<dbReference type="SUPFAM" id="SSF55804">
    <property type="entry name" value="Phoshotransferase/anion transport protein"/>
    <property type="match status" value="1"/>
</dbReference>
<dbReference type="Proteomes" id="UP000273145">
    <property type="component" value="Chromosome"/>
</dbReference>
<keyword evidence="1" id="KW-0808">Transferase</keyword>
<dbReference type="GO" id="GO:0009401">
    <property type="term" value="P:phosphoenolpyruvate-dependent sugar phosphotransferase system"/>
    <property type="evidence" value="ECO:0007669"/>
    <property type="project" value="InterPro"/>
</dbReference>
<proteinExistence type="predicted"/>
<dbReference type="Pfam" id="PF05043">
    <property type="entry name" value="Mga"/>
    <property type="match status" value="1"/>
</dbReference>
<evidence type="ECO:0000256" key="2">
    <source>
        <dbReference type="ARBA" id="ARBA00022737"/>
    </source>
</evidence>
<feature type="domain" description="PRD" evidence="8">
    <location>
        <begin position="203"/>
        <end position="308"/>
    </location>
</feature>
<dbReference type="Gene3D" id="3.40.930.10">
    <property type="entry name" value="Mannitol-specific EII, Chain A"/>
    <property type="match status" value="1"/>
</dbReference>
<dbReference type="PANTHER" id="PTHR30185">
    <property type="entry name" value="CRYPTIC BETA-GLUCOSIDE BGL OPERON ANTITERMINATOR"/>
    <property type="match status" value="1"/>
</dbReference>
<feature type="domain" description="PTS EIIA type-2" evidence="6">
    <location>
        <begin position="565"/>
        <end position="707"/>
    </location>
</feature>
<dbReference type="Gene3D" id="1.10.10.10">
    <property type="entry name" value="Winged helix-like DNA-binding domain superfamily/Winged helix DNA-binding domain"/>
    <property type="match status" value="1"/>
</dbReference>
<gene>
    <name evidence="9" type="ORF">EIM92_02485</name>
</gene>
<keyword evidence="4" id="KW-0010">Activator</keyword>
<dbReference type="SUPFAM" id="SSF52794">
    <property type="entry name" value="PTS system IIB component-like"/>
    <property type="match status" value="1"/>
</dbReference>
<dbReference type="InterPro" id="IPR002178">
    <property type="entry name" value="PTS_EIIA_type-2_dom"/>
</dbReference>
<dbReference type="PROSITE" id="PS51099">
    <property type="entry name" value="PTS_EIIB_TYPE_2"/>
    <property type="match status" value="1"/>
</dbReference>
<protein>
    <submittedName>
        <fullName evidence="9">Transcription antiterminator</fullName>
    </submittedName>
</protein>
<evidence type="ECO:0000259" key="7">
    <source>
        <dbReference type="PROSITE" id="PS51099"/>
    </source>
</evidence>
<dbReference type="InterPro" id="IPR011608">
    <property type="entry name" value="PRD"/>
</dbReference>
<dbReference type="InterPro" id="IPR013196">
    <property type="entry name" value="HTH_11"/>
</dbReference>
<evidence type="ECO:0000313" key="10">
    <source>
        <dbReference type="Proteomes" id="UP000273145"/>
    </source>
</evidence>
<dbReference type="Gene3D" id="1.10.1790.10">
    <property type="entry name" value="PRD domain"/>
    <property type="match status" value="2"/>
</dbReference>
<dbReference type="SUPFAM" id="SSF63520">
    <property type="entry name" value="PTS-regulatory domain, PRD"/>
    <property type="match status" value="2"/>
</dbReference>
<dbReference type="InterPro" id="IPR036095">
    <property type="entry name" value="PTS_EIIB-like_sf"/>
</dbReference>
<dbReference type="Pfam" id="PF02302">
    <property type="entry name" value="PTS_IIB"/>
    <property type="match status" value="1"/>
</dbReference>
<keyword evidence="10" id="KW-1185">Reference proteome</keyword>
<dbReference type="EMBL" id="CP034248">
    <property type="protein sequence ID" value="AZK45206.1"/>
    <property type="molecule type" value="Genomic_DNA"/>
</dbReference>